<dbReference type="PANTHER" id="PTHR43668:SF2">
    <property type="entry name" value="ALLANTOINASE"/>
    <property type="match status" value="1"/>
</dbReference>
<dbReference type="InterPro" id="IPR050138">
    <property type="entry name" value="DHOase/Allantoinase_Hydrolase"/>
</dbReference>
<dbReference type="InterPro" id="IPR032466">
    <property type="entry name" value="Metal_Hydrolase"/>
</dbReference>
<dbReference type="InterPro" id="IPR013108">
    <property type="entry name" value="Amidohydro_3"/>
</dbReference>
<feature type="binding site" evidence="7">
    <location>
        <begin position="62"/>
        <end position="64"/>
    </location>
    <ligand>
        <name>substrate</name>
    </ligand>
</feature>
<organism evidence="10 11">
    <name type="scientific">Ructibacterium gallinarum</name>
    <dbReference type="NCBI Taxonomy" id="2779355"/>
    <lineage>
        <taxon>Bacteria</taxon>
        <taxon>Bacillati</taxon>
        <taxon>Bacillota</taxon>
        <taxon>Clostridia</taxon>
        <taxon>Eubacteriales</taxon>
        <taxon>Oscillospiraceae</taxon>
        <taxon>Ructibacterium</taxon>
    </lineage>
</organism>
<dbReference type="InterPro" id="IPR024403">
    <property type="entry name" value="DHOase_cat"/>
</dbReference>
<dbReference type="GO" id="GO:0004151">
    <property type="term" value="F:dihydroorotase activity"/>
    <property type="evidence" value="ECO:0007669"/>
    <property type="project" value="UniProtKB-UniRule"/>
</dbReference>
<evidence type="ECO:0000313" key="11">
    <source>
        <dbReference type="Proteomes" id="UP000806542"/>
    </source>
</evidence>
<comment type="similarity">
    <text evidence="2 7">Belongs to the metallo-dependent hydrolases superfamily. DHOase family. Class I DHOase subfamily.</text>
</comment>
<dbReference type="Proteomes" id="UP000806542">
    <property type="component" value="Unassembled WGS sequence"/>
</dbReference>
<evidence type="ECO:0000259" key="8">
    <source>
        <dbReference type="Pfam" id="PF07969"/>
    </source>
</evidence>
<dbReference type="GO" id="GO:0044205">
    <property type="term" value="P:'de novo' UMP biosynthetic process"/>
    <property type="evidence" value="ECO:0007669"/>
    <property type="project" value="UniProtKB-UniRule"/>
</dbReference>
<feature type="binding site" evidence="7">
    <location>
        <position position="309"/>
    </location>
    <ligand>
        <name>substrate</name>
    </ligand>
</feature>
<feature type="binding site" evidence="7">
    <location>
        <position position="152"/>
    </location>
    <ligand>
        <name>Zn(2+)</name>
        <dbReference type="ChEBI" id="CHEBI:29105"/>
        <label>1</label>
    </ligand>
</feature>
<evidence type="ECO:0000256" key="6">
    <source>
        <dbReference type="ARBA" id="ARBA00022975"/>
    </source>
</evidence>
<proteinExistence type="inferred from homology"/>
<dbReference type="GO" id="GO:0006145">
    <property type="term" value="P:purine nucleobase catabolic process"/>
    <property type="evidence" value="ECO:0007669"/>
    <property type="project" value="TreeGrafter"/>
</dbReference>
<feature type="binding site" evidence="7">
    <location>
        <position position="152"/>
    </location>
    <ligand>
        <name>Zn(2+)</name>
        <dbReference type="ChEBI" id="CHEBI:29105"/>
        <label>2</label>
    </ligand>
</feature>
<feature type="binding site" evidence="7">
    <location>
        <position position="94"/>
    </location>
    <ligand>
        <name>substrate</name>
    </ligand>
</feature>
<name>A0A9D5RCG6_9FIRM</name>
<dbReference type="Pfam" id="PF12890">
    <property type="entry name" value="DHOase"/>
    <property type="match status" value="1"/>
</dbReference>
<dbReference type="RefSeq" id="WP_226393516.1">
    <property type="nucleotide sequence ID" value="NZ_JADCKB010000029.1"/>
</dbReference>
<evidence type="ECO:0000259" key="9">
    <source>
        <dbReference type="Pfam" id="PF12890"/>
    </source>
</evidence>
<comment type="cofactor">
    <cofactor evidence="7">
        <name>Zn(2+)</name>
        <dbReference type="ChEBI" id="CHEBI:29105"/>
    </cofactor>
    <text evidence="7">Binds 2 Zn(2+) ions per subunit.</text>
</comment>
<accession>A0A9D5RCG6</accession>
<dbReference type="CDD" id="cd01317">
    <property type="entry name" value="DHOase_IIa"/>
    <property type="match status" value="1"/>
</dbReference>
<evidence type="ECO:0000313" key="10">
    <source>
        <dbReference type="EMBL" id="MBE5040978.1"/>
    </source>
</evidence>
<feature type="binding site" evidence="7">
    <location>
        <position position="62"/>
    </location>
    <ligand>
        <name>Zn(2+)</name>
        <dbReference type="ChEBI" id="CHEBI:29105"/>
        <label>1</label>
    </ligand>
</feature>
<feature type="binding site" evidence="7">
    <location>
        <position position="179"/>
    </location>
    <ligand>
        <name>Zn(2+)</name>
        <dbReference type="ChEBI" id="CHEBI:29105"/>
        <label>2</label>
    </ligand>
</feature>
<comment type="pathway">
    <text evidence="7">Pyrimidine metabolism; UMP biosynthesis via de novo pathway; (S)-dihydroorotate from bicarbonate: step 3/3.</text>
</comment>
<evidence type="ECO:0000256" key="4">
    <source>
        <dbReference type="ARBA" id="ARBA00022801"/>
    </source>
</evidence>
<feature type="binding site" evidence="7">
    <location>
        <position position="305"/>
    </location>
    <ligand>
        <name>Zn(2+)</name>
        <dbReference type="ChEBI" id="CHEBI:29105"/>
        <label>1</label>
    </ligand>
</feature>
<gene>
    <name evidence="7" type="primary">pyrC</name>
    <name evidence="10" type="ORF">INF28_10965</name>
</gene>
<reference evidence="10" key="1">
    <citation type="submission" date="2020-10" db="EMBL/GenBank/DDBJ databases">
        <title>ChiBAC.</title>
        <authorList>
            <person name="Zenner C."/>
            <person name="Hitch T.C.A."/>
            <person name="Clavel T."/>
        </authorList>
    </citation>
    <scope>NUCLEOTIDE SEQUENCE</scope>
    <source>
        <strain evidence="10">DSM 107454</strain>
    </source>
</reference>
<dbReference type="Gene3D" id="3.20.20.140">
    <property type="entry name" value="Metal-dependent hydrolases"/>
    <property type="match status" value="1"/>
</dbReference>
<dbReference type="GO" id="GO:0008270">
    <property type="term" value="F:zinc ion binding"/>
    <property type="evidence" value="ECO:0007669"/>
    <property type="project" value="UniProtKB-UniRule"/>
</dbReference>
<comment type="function">
    <text evidence="1 7">Catalyzes the reversible cyclization of carbamoyl aspartate to dihydroorotate.</text>
</comment>
<evidence type="ECO:0000256" key="5">
    <source>
        <dbReference type="ARBA" id="ARBA00022833"/>
    </source>
</evidence>
<keyword evidence="11" id="KW-1185">Reference proteome</keyword>
<keyword evidence="4 7" id="KW-0378">Hydrolase</keyword>
<dbReference type="HAMAP" id="MF_00220_B">
    <property type="entry name" value="PyrC_classI_B"/>
    <property type="match status" value="1"/>
</dbReference>
<comment type="caution">
    <text evidence="10">The sequence shown here is derived from an EMBL/GenBank/DDBJ whole genome shotgun (WGS) entry which is preliminary data.</text>
</comment>
<feature type="domain" description="Dihydroorotase catalytic" evidence="9">
    <location>
        <begin position="49"/>
        <end position="238"/>
    </location>
</feature>
<dbReference type="NCBIfam" id="TIGR00857">
    <property type="entry name" value="pyrC_multi"/>
    <property type="match status" value="1"/>
</dbReference>
<dbReference type="PANTHER" id="PTHR43668">
    <property type="entry name" value="ALLANTOINASE"/>
    <property type="match status" value="1"/>
</dbReference>
<dbReference type="Pfam" id="PF07969">
    <property type="entry name" value="Amidohydro_3"/>
    <property type="match status" value="1"/>
</dbReference>
<feature type="active site" evidence="7">
    <location>
        <position position="305"/>
    </location>
</feature>
<dbReference type="GO" id="GO:0004038">
    <property type="term" value="F:allantoinase activity"/>
    <property type="evidence" value="ECO:0007669"/>
    <property type="project" value="TreeGrafter"/>
</dbReference>
<dbReference type="SUPFAM" id="SSF51556">
    <property type="entry name" value="Metallo-dependent hydrolases"/>
    <property type="match status" value="1"/>
</dbReference>
<dbReference type="EC" id="3.5.2.3" evidence="7"/>
<dbReference type="InterPro" id="IPR004722">
    <property type="entry name" value="DHOase"/>
</dbReference>
<dbReference type="InterPro" id="IPR011059">
    <property type="entry name" value="Metal-dep_hydrolase_composite"/>
</dbReference>
<evidence type="ECO:0000256" key="1">
    <source>
        <dbReference type="ARBA" id="ARBA00002368"/>
    </source>
</evidence>
<feature type="domain" description="Amidohydrolase 3" evidence="8">
    <location>
        <begin position="341"/>
        <end position="422"/>
    </location>
</feature>
<comment type="catalytic activity">
    <reaction evidence="7">
        <text>(S)-dihydroorotate + H2O = N-carbamoyl-L-aspartate + H(+)</text>
        <dbReference type="Rhea" id="RHEA:24296"/>
        <dbReference type="ChEBI" id="CHEBI:15377"/>
        <dbReference type="ChEBI" id="CHEBI:15378"/>
        <dbReference type="ChEBI" id="CHEBI:30864"/>
        <dbReference type="ChEBI" id="CHEBI:32814"/>
        <dbReference type="EC" id="3.5.2.3"/>
    </reaction>
</comment>
<keyword evidence="3 7" id="KW-0479">Metal-binding</keyword>
<dbReference type="EMBL" id="JADCKB010000029">
    <property type="protein sequence ID" value="MBE5040978.1"/>
    <property type="molecule type" value="Genomic_DNA"/>
</dbReference>
<dbReference type="Gene3D" id="2.30.40.10">
    <property type="entry name" value="Urease, subunit C, domain 1"/>
    <property type="match status" value="1"/>
</dbReference>
<dbReference type="PROSITE" id="PS00483">
    <property type="entry name" value="DIHYDROOROTASE_2"/>
    <property type="match status" value="1"/>
</dbReference>
<evidence type="ECO:0000256" key="2">
    <source>
        <dbReference type="ARBA" id="ARBA00010286"/>
    </source>
</evidence>
<keyword evidence="5 7" id="KW-0862">Zinc</keyword>
<sequence>MSLLIKNGLVIDPQNHTEAVMDLLIDGGVIKKAEPEIVAPDAEVYDASGKVVAPGLVDLHVHFREPGLEYKEDITSGSHAAAKGGVTTVVCMPNTKPVVDNAALVKYVINRGKEVGLINVLTAGCISKGQKGAELSEIGELAAAGAVAVSDDGRPVVSSSLMRKALEYAKMFDIPVFSHSEDLELVDNGSMNEGYMSTVLGLRGIPKAAESVAVSRDVLIAKQVGGRLHVCHVSTRDSIEAIRAAKKCGVHVTAETAPHYFTLTDRACDGFNTNAKMNPPLRDEDDIAAVIEGLQDGTIDAIATDHAPHHRDEKELEFEQASNGIVGLETSLGLGVTYLVKTGKLTLCQLIEKMSTVPAQIIGFDRGTLGIGKIADIVVFDPDATYTVDVSKFESKGKNSPYDGFQLYGRVDMTITGGKIVYRNTEY</sequence>
<dbReference type="AlphaFoldDB" id="A0A9D5RCG6"/>
<feature type="binding site" evidence="7">
    <location>
        <position position="278"/>
    </location>
    <ligand>
        <name>substrate</name>
    </ligand>
</feature>
<dbReference type="InterPro" id="IPR002195">
    <property type="entry name" value="Dihydroorotase_CS"/>
</dbReference>
<dbReference type="GO" id="GO:0005737">
    <property type="term" value="C:cytoplasm"/>
    <property type="evidence" value="ECO:0007669"/>
    <property type="project" value="TreeGrafter"/>
</dbReference>
<evidence type="ECO:0000256" key="3">
    <source>
        <dbReference type="ARBA" id="ARBA00022723"/>
    </source>
</evidence>
<dbReference type="SUPFAM" id="SSF51338">
    <property type="entry name" value="Composite domain of metallo-dependent hydrolases"/>
    <property type="match status" value="1"/>
</dbReference>
<dbReference type="PROSITE" id="PS00482">
    <property type="entry name" value="DIHYDROOROTASE_1"/>
    <property type="match status" value="1"/>
</dbReference>
<protein>
    <recommendedName>
        <fullName evidence="7">Dihydroorotase</fullName>
        <shortName evidence="7">DHOase</shortName>
        <ecNumber evidence="7">3.5.2.3</ecNumber>
    </recommendedName>
</protein>
<feature type="binding site" evidence="7">
    <location>
        <position position="232"/>
    </location>
    <ligand>
        <name>Zn(2+)</name>
        <dbReference type="ChEBI" id="CHEBI:29105"/>
        <label>2</label>
    </ligand>
</feature>
<evidence type="ECO:0000256" key="7">
    <source>
        <dbReference type="HAMAP-Rule" id="MF_00220"/>
    </source>
</evidence>
<feature type="binding site" evidence="7">
    <location>
        <position position="60"/>
    </location>
    <ligand>
        <name>Zn(2+)</name>
        <dbReference type="ChEBI" id="CHEBI:29105"/>
        <label>1</label>
    </ligand>
</feature>
<comment type="caution">
    <text evidence="7">Lacks conserved residue(s) required for the propagation of feature annotation.</text>
</comment>
<keyword evidence="6 7" id="KW-0665">Pyrimidine biosynthesis</keyword>